<evidence type="ECO:0000256" key="4">
    <source>
        <dbReference type="ARBA" id="ARBA00023136"/>
    </source>
</evidence>
<feature type="transmembrane region" description="Helical" evidence="5">
    <location>
        <begin position="430"/>
        <end position="449"/>
    </location>
</feature>
<feature type="transmembrane region" description="Helical" evidence="5">
    <location>
        <begin position="320"/>
        <end position="340"/>
    </location>
</feature>
<gene>
    <name evidence="6" type="ORF">TIS948_LOCUS9590</name>
    <name evidence="7" type="ORF">UJA718_LOCUS25332</name>
</gene>
<keyword evidence="4 5" id="KW-0472">Membrane</keyword>
<reference evidence="6" key="1">
    <citation type="submission" date="2021-02" db="EMBL/GenBank/DDBJ databases">
        <authorList>
            <person name="Nowell W R."/>
        </authorList>
    </citation>
    <scope>NUCLEOTIDE SEQUENCE</scope>
</reference>
<name>A0A817P9S4_9BILA</name>
<evidence type="ECO:0000313" key="7">
    <source>
        <dbReference type="EMBL" id="CAF4486531.1"/>
    </source>
</evidence>
<dbReference type="Proteomes" id="UP000663873">
    <property type="component" value="Unassembled WGS sequence"/>
</dbReference>
<protein>
    <submittedName>
        <fullName evidence="6">Uncharacterized protein</fullName>
    </submittedName>
</protein>
<dbReference type="EMBL" id="CAJOBP010006163">
    <property type="protein sequence ID" value="CAF4486531.1"/>
    <property type="molecule type" value="Genomic_DNA"/>
</dbReference>
<evidence type="ECO:0000313" key="8">
    <source>
        <dbReference type="Proteomes" id="UP000663825"/>
    </source>
</evidence>
<keyword evidence="9" id="KW-1185">Reference proteome</keyword>
<dbReference type="PANTHER" id="PTHR11040">
    <property type="entry name" value="ZINC/IRON TRANSPORTER"/>
    <property type="match status" value="1"/>
</dbReference>
<organism evidence="6 8">
    <name type="scientific">Rotaria socialis</name>
    <dbReference type="NCBI Taxonomy" id="392032"/>
    <lineage>
        <taxon>Eukaryota</taxon>
        <taxon>Metazoa</taxon>
        <taxon>Spiralia</taxon>
        <taxon>Gnathifera</taxon>
        <taxon>Rotifera</taxon>
        <taxon>Eurotatoria</taxon>
        <taxon>Bdelloidea</taxon>
        <taxon>Philodinida</taxon>
        <taxon>Philodinidae</taxon>
        <taxon>Rotaria</taxon>
    </lineage>
</organism>
<dbReference type="AlphaFoldDB" id="A0A817P9S4"/>
<dbReference type="Proteomes" id="UP000663825">
    <property type="component" value="Unassembled WGS sequence"/>
</dbReference>
<comment type="caution">
    <text evidence="6">The sequence shown here is derived from an EMBL/GenBank/DDBJ whole genome shotgun (WGS) entry which is preliminary data.</text>
</comment>
<feature type="transmembrane region" description="Helical" evidence="5">
    <location>
        <begin position="31"/>
        <end position="54"/>
    </location>
</feature>
<proteinExistence type="predicted"/>
<dbReference type="PANTHER" id="PTHR11040:SF44">
    <property type="entry name" value="PROTEIN ZNTC-RELATED"/>
    <property type="match status" value="1"/>
</dbReference>
<evidence type="ECO:0000256" key="2">
    <source>
        <dbReference type="ARBA" id="ARBA00022692"/>
    </source>
</evidence>
<evidence type="ECO:0000256" key="3">
    <source>
        <dbReference type="ARBA" id="ARBA00022989"/>
    </source>
</evidence>
<feature type="transmembrane region" description="Helical" evidence="5">
    <location>
        <begin position="296"/>
        <end position="314"/>
    </location>
</feature>
<evidence type="ECO:0000313" key="6">
    <source>
        <dbReference type="EMBL" id="CAF3148900.1"/>
    </source>
</evidence>
<dbReference type="InterPro" id="IPR003689">
    <property type="entry name" value="ZIP"/>
</dbReference>
<dbReference type="OrthoDB" id="448280at2759"/>
<feature type="transmembrane region" description="Helical" evidence="5">
    <location>
        <begin position="386"/>
        <end position="410"/>
    </location>
</feature>
<comment type="subcellular location">
    <subcellularLocation>
        <location evidence="1">Membrane</location>
        <topology evidence="1">Multi-pass membrane protein</topology>
    </subcellularLocation>
</comment>
<dbReference type="GO" id="GO:0005886">
    <property type="term" value="C:plasma membrane"/>
    <property type="evidence" value="ECO:0007669"/>
    <property type="project" value="TreeGrafter"/>
</dbReference>
<evidence type="ECO:0000256" key="1">
    <source>
        <dbReference type="ARBA" id="ARBA00004141"/>
    </source>
</evidence>
<keyword evidence="2 5" id="KW-0812">Transmembrane</keyword>
<feature type="transmembrane region" description="Helical" evidence="5">
    <location>
        <begin position="352"/>
        <end position="374"/>
    </location>
</feature>
<dbReference type="Pfam" id="PF02535">
    <property type="entry name" value="Zip"/>
    <property type="match status" value="1"/>
</dbReference>
<keyword evidence="3 5" id="KW-1133">Transmembrane helix</keyword>
<dbReference type="GO" id="GO:0005385">
    <property type="term" value="F:zinc ion transmembrane transporter activity"/>
    <property type="evidence" value="ECO:0007669"/>
    <property type="project" value="TreeGrafter"/>
</dbReference>
<sequence length="450" mass="48739">MDSMDNISTTTVAPDSSCFLTNGELNNSYDLTLHIVSVFVLLIISLSGAFASVGSVRVKFLRINPIIINTGKFFGSGVVLGTGFIHILPEAIQTLNSDCLPESWTAYSAYGGLFAMISALAMQLLEFLAHQRIYSRQCGHTHITRNKSANEIVITEDKIDGREKKKKKKTIENDTAETSAMKWNSHLSETTNHKHDDLKQIGSRTEQPKKIEQAIETTGKPVSDTQSYDHLDESTHITHIHSHGDVVHKENQNGIILIEITNNEVTSASADLCEVSGHSHGIAFHDDGEASKISTYLLEGGIALHSVLIGLALGTTADSFVALFIALCLHQFFEAFALGAQIARTEKISLRAAILMVIFFSLTTPVGIAIGIGIHSGAYNPNSVTSLLVTGILDAIAGGILIYVALVNLIAADMGLHTSEFYSFSKRLKFLYYGALYLGAAAMAVIGRWA</sequence>
<accession>A0A817P9S4</accession>
<feature type="transmembrane region" description="Helical" evidence="5">
    <location>
        <begin position="66"/>
        <end position="87"/>
    </location>
</feature>
<dbReference type="EMBL" id="CAJNXB010001246">
    <property type="protein sequence ID" value="CAF3148900.1"/>
    <property type="molecule type" value="Genomic_DNA"/>
</dbReference>
<evidence type="ECO:0000256" key="5">
    <source>
        <dbReference type="SAM" id="Phobius"/>
    </source>
</evidence>
<evidence type="ECO:0000313" key="9">
    <source>
        <dbReference type="Proteomes" id="UP000663873"/>
    </source>
</evidence>
<feature type="transmembrane region" description="Helical" evidence="5">
    <location>
        <begin position="107"/>
        <end position="128"/>
    </location>
</feature>